<sequence>MGAVMFLFEGDFGRILHTGDFRWELASQPQLLSQPALAGPPLDRLYLDNTYCAPCYAFPPRLDACKEVIAAVLAHPEHHVVLGVDSLGKEELLAAVAAATGLPVCIPPERFAAVRLLGLPQRLFTTDPAATRLSALARHRVSVRAVAELNRLRPTLVVLPSAFASASNRRTPAAPAQPTAAVSSEPSNGVENTSLTEVELDNARLLLVQVPYSLHSSFAELQAVVTALAPRAILPVVASREQQLPSGEEQLAGAQNSCGTHQEATLLGSPAAAIEASLPLSLLFSPV</sequence>
<feature type="compositionally biased region" description="Low complexity" evidence="13">
    <location>
        <begin position="171"/>
        <end position="181"/>
    </location>
</feature>
<dbReference type="Gene3D" id="3.40.50.12650">
    <property type="match status" value="1"/>
</dbReference>
<evidence type="ECO:0000256" key="2">
    <source>
        <dbReference type="ARBA" id="ARBA00010304"/>
    </source>
</evidence>
<dbReference type="GO" id="GO:0004519">
    <property type="term" value="F:endonuclease activity"/>
    <property type="evidence" value="ECO:0007669"/>
    <property type="project" value="UniProtKB-KW"/>
</dbReference>
<dbReference type="GO" id="GO:0035312">
    <property type="term" value="F:5'-3' DNA exonuclease activity"/>
    <property type="evidence" value="ECO:0007669"/>
    <property type="project" value="TreeGrafter"/>
</dbReference>
<evidence type="ECO:0000256" key="11">
    <source>
        <dbReference type="ARBA" id="ARBA00039759"/>
    </source>
</evidence>
<evidence type="ECO:0000259" key="14">
    <source>
        <dbReference type="Pfam" id="PF07522"/>
    </source>
</evidence>
<keyword evidence="16" id="KW-1185">Reference proteome</keyword>
<organism evidence="15 16">
    <name type="scientific">Elliptochloris bilobata</name>
    <dbReference type="NCBI Taxonomy" id="381761"/>
    <lineage>
        <taxon>Eukaryota</taxon>
        <taxon>Viridiplantae</taxon>
        <taxon>Chlorophyta</taxon>
        <taxon>core chlorophytes</taxon>
        <taxon>Trebouxiophyceae</taxon>
        <taxon>Trebouxiophyceae incertae sedis</taxon>
        <taxon>Elliptochloris clade</taxon>
        <taxon>Elliptochloris</taxon>
    </lineage>
</organism>
<evidence type="ECO:0000256" key="1">
    <source>
        <dbReference type="ARBA" id="ARBA00004123"/>
    </source>
</evidence>
<dbReference type="PANTHER" id="PTHR23240">
    <property type="entry name" value="DNA CROSS-LINK REPAIR PROTEIN PSO2/SNM1-RELATED"/>
    <property type="match status" value="1"/>
</dbReference>
<dbReference type="GO" id="GO:0006303">
    <property type="term" value="P:double-strand break repair via nonhomologous end joining"/>
    <property type="evidence" value="ECO:0007669"/>
    <property type="project" value="TreeGrafter"/>
</dbReference>
<evidence type="ECO:0000256" key="7">
    <source>
        <dbReference type="ARBA" id="ARBA00022839"/>
    </source>
</evidence>
<dbReference type="EMBL" id="JALJOU010000107">
    <property type="protein sequence ID" value="KAK9821126.1"/>
    <property type="molecule type" value="Genomic_DNA"/>
</dbReference>
<keyword evidence="6" id="KW-0378">Hydrolase</keyword>
<keyword evidence="3" id="KW-0540">Nuclease</keyword>
<evidence type="ECO:0000256" key="6">
    <source>
        <dbReference type="ARBA" id="ARBA00022801"/>
    </source>
</evidence>
<protein>
    <recommendedName>
        <fullName evidence="11">Protein artemis</fullName>
    </recommendedName>
    <alternativeName>
        <fullName evidence="12">DNA cross-link repair 1C protein</fullName>
    </alternativeName>
</protein>
<feature type="domain" description="DNA repair metallo-beta-lactamase" evidence="14">
    <location>
        <begin position="121"/>
        <end position="238"/>
    </location>
</feature>
<evidence type="ECO:0000256" key="3">
    <source>
        <dbReference type="ARBA" id="ARBA00022722"/>
    </source>
</evidence>
<dbReference type="GO" id="GO:0003684">
    <property type="term" value="F:damaged DNA binding"/>
    <property type="evidence" value="ECO:0007669"/>
    <property type="project" value="TreeGrafter"/>
</dbReference>
<dbReference type="GO" id="GO:0005634">
    <property type="term" value="C:nucleus"/>
    <property type="evidence" value="ECO:0007669"/>
    <property type="project" value="UniProtKB-SubCell"/>
</dbReference>
<dbReference type="PANTHER" id="PTHR23240:SF8">
    <property type="entry name" value="PROTEIN ARTEMIS"/>
    <property type="match status" value="1"/>
</dbReference>
<evidence type="ECO:0000256" key="12">
    <source>
        <dbReference type="ARBA" id="ARBA00042677"/>
    </source>
</evidence>
<dbReference type="InterPro" id="IPR036866">
    <property type="entry name" value="RibonucZ/Hydroxyglut_hydro"/>
</dbReference>
<comment type="subcellular location">
    <subcellularLocation>
        <location evidence="1">Nucleus</location>
    </subcellularLocation>
</comment>
<name>A0AAW1QI71_9CHLO</name>
<feature type="region of interest" description="Disordered" evidence="13">
    <location>
        <begin position="168"/>
        <end position="192"/>
    </location>
</feature>
<dbReference type="InterPro" id="IPR011084">
    <property type="entry name" value="DRMBL"/>
</dbReference>
<evidence type="ECO:0000256" key="8">
    <source>
        <dbReference type="ARBA" id="ARBA00023172"/>
    </source>
</evidence>
<feature type="compositionally biased region" description="Polar residues" evidence="13">
    <location>
        <begin position="182"/>
        <end position="192"/>
    </location>
</feature>
<proteinExistence type="inferred from homology"/>
<comment type="caution">
    <text evidence="15">The sequence shown here is derived from an EMBL/GenBank/DDBJ whole genome shotgun (WGS) entry which is preliminary data.</text>
</comment>
<evidence type="ECO:0000256" key="10">
    <source>
        <dbReference type="ARBA" id="ARBA00023242"/>
    </source>
</evidence>
<evidence type="ECO:0000256" key="13">
    <source>
        <dbReference type="SAM" id="MobiDB-lite"/>
    </source>
</evidence>
<comment type="similarity">
    <text evidence="2">Belongs to the DNA repair metallo-beta-lactamase (DRMBL) family.</text>
</comment>
<evidence type="ECO:0000256" key="5">
    <source>
        <dbReference type="ARBA" id="ARBA00022763"/>
    </source>
</evidence>
<evidence type="ECO:0000256" key="4">
    <source>
        <dbReference type="ARBA" id="ARBA00022759"/>
    </source>
</evidence>
<evidence type="ECO:0000256" key="9">
    <source>
        <dbReference type="ARBA" id="ARBA00023204"/>
    </source>
</evidence>
<keyword evidence="7" id="KW-0269">Exonuclease</keyword>
<dbReference type="AlphaFoldDB" id="A0AAW1QI71"/>
<dbReference type="Pfam" id="PF07522">
    <property type="entry name" value="DRMBL"/>
    <property type="match status" value="1"/>
</dbReference>
<dbReference type="GO" id="GO:0036297">
    <property type="term" value="P:interstrand cross-link repair"/>
    <property type="evidence" value="ECO:0007669"/>
    <property type="project" value="TreeGrafter"/>
</dbReference>
<dbReference type="GO" id="GO:0006310">
    <property type="term" value="P:DNA recombination"/>
    <property type="evidence" value="ECO:0007669"/>
    <property type="project" value="UniProtKB-KW"/>
</dbReference>
<keyword evidence="5" id="KW-0227">DNA damage</keyword>
<keyword evidence="9" id="KW-0234">DNA repair</keyword>
<keyword evidence="4" id="KW-0255">Endonuclease</keyword>
<dbReference type="SUPFAM" id="SSF56281">
    <property type="entry name" value="Metallo-hydrolase/oxidoreductase"/>
    <property type="match status" value="1"/>
</dbReference>
<reference evidence="15 16" key="1">
    <citation type="journal article" date="2024" name="Nat. Commun.">
        <title>Phylogenomics reveals the evolutionary origins of lichenization in chlorophyte algae.</title>
        <authorList>
            <person name="Puginier C."/>
            <person name="Libourel C."/>
            <person name="Otte J."/>
            <person name="Skaloud P."/>
            <person name="Haon M."/>
            <person name="Grisel S."/>
            <person name="Petersen M."/>
            <person name="Berrin J.G."/>
            <person name="Delaux P.M."/>
            <person name="Dal Grande F."/>
            <person name="Keller J."/>
        </authorList>
    </citation>
    <scope>NUCLEOTIDE SEQUENCE [LARGE SCALE GENOMIC DNA]</scope>
    <source>
        <strain evidence="15 16">SAG 245.80</strain>
    </source>
</reference>
<dbReference type="Proteomes" id="UP001445335">
    <property type="component" value="Unassembled WGS sequence"/>
</dbReference>
<gene>
    <name evidence="15" type="ORF">WJX81_003508</name>
</gene>
<evidence type="ECO:0000313" key="15">
    <source>
        <dbReference type="EMBL" id="KAK9821126.1"/>
    </source>
</evidence>
<evidence type="ECO:0000313" key="16">
    <source>
        <dbReference type="Proteomes" id="UP001445335"/>
    </source>
</evidence>
<accession>A0AAW1QI71</accession>
<keyword evidence="10" id="KW-0539">Nucleus</keyword>
<keyword evidence="8" id="KW-0233">DNA recombination</keyword>